<keyword evidence="4 7" id="KW-0812">Transmembrane</keyword>
<evidence type="ECO:0000256" key="4">
    <source>
        <dbReference type="ARBA" id="ARBA00022692"/>
    </source>
</evidence>
<gene>
    <name evidence="9" type="ORF">ACT75_00570</name>
    <name evidence="10" type="ORF">CQR80_02080</name>
    <name evidence="11" type="ORF">FXB79_03850</name>
</gene>
<dbReference type="GeneID" id="77212175"/>
<feature type="transmembrane region" description="Helical" evidence="7">
    <location>
        <begin position="227"/>
        <end position="260"/>
    </location>
</feature>
<evidence type="ECO:0000313" key="12">
    <source>
        <dbReference type="Proteomes" id="UP000072236"/>
    </source>
</evidence>
<dbReference type="SMR" id="A0A5D0KZC5"/>
<keyword evidence="3" id="KW-0808">Transferase</keyword>
<evidence type="ECO:0000256" key="6">
    <source>
        <dbReference type="ARBA" id="ARBA00023136"/>
    </source>
</evidence>
<evidence type="ECO:0000313" key="14">
    <source>
        <dbReference type="Proteomes" id="UP000323012"/>
    </source>
</evidence>
<dbReference type="SUPFAM" id="SSF53448">
    <property type="entry name" value="Nucleotide-diphospho-sugar transferases"/>
    <property type="match status" value="1"/>
</dbReference>
<dbReference type="PANTHER" id="PTHR48090">
    <property type="entry name" value="UNDECAPRENYL-PHOSPHATE 4-DEOXY-4-FORMAMIDO-L-ARABINOSE TRANSFERASE-RELATED"/>
    <property type="match status" value="1"/>
</dbReference>
<dbReference type="AlphaFoldDB" id="A0A5D0KZC5"/>
<dbReference type="Proteomes" id="UP000323012">
    <property type="component" value="Unassembled WGS sequence"/>
</dbReference>
<keyword evidence="13" id="KW-1185">Reference proteome</keyword>
<feature type="domain" description="Glycosyltransferase 2-like" evidence="8">
    <location>
        <begin position="7"/>
        <end position="176"/>
    </location>
</feature>
<sequence length="317" mass="35997">MSEPILTIVLPCYNEQSVLSKSIPIILNHLLNLINNKRINKNSKLLLIDDGSKDNTWLEIEMLVKQYQQIKALKLTRNFGHQNALLAGMMFSAKQLKTDICITMDCDLQDDPGTLEEMLEKYFSGYEIVYAVRNRRAKDSLLKRNFALLYYNILKKMNINVVPNHADYRLMSARALSALECFRESNLFLRGIVPLLGFSSTTVYYAREERIAGFSKYSIPRMMRLAIDGICGFSAIPLLFILWLGIIVSLISLAMGGWALIIKIFGSGIVPGWASTVVPMYFLGGVQLFTLGIIGIYISKIFDEVKDRPKYIIEKEL</sequence>
<dbReference type="EMBL" id="CP012959">
    <property type="protein sequence ID" value="AMQ93123.1"/>
    <property type="molecule type" value="Genomic_DNA"/>
</dbReference>
<dbReference type="InterPro" id="IPR050256">
    <property type="entry name" value="Glycosyltransferase_2"/>
</dbReference>
<evidence type="ECO:0000313" key="11">
    <source>
        <dbReference type="EMBL" id="TYA39307.1"/>
    </source>
</evidence>
<dbReference type="KEGG" id="aact:ACT75_00570"/>
<evidence type="ECO:0000256" key="5">
    <source>
        <dbReference type="ARBA" id="ARBA00022989"/>
    </source>
</evidence>
<dbReference type="OrthoDB" id="9802649at2"/>
<reference evidence="10 13" key="2">
    <citation type="submission" date="2017-10" db="EMBL/GenBank/DDBJ databases">
        <title>Draft genome sequences of Aggregatibacter actinomycetemcomitans strains 310a and 310b.</title>
        <authorList>
            <person name="May A.C."/>
            <person name="Ohta H."/>
            <person name="Maeda H."/>
            <person name="Kokeguchi S."/>
            <person name="Cugini C."/>
        </authorList>
    </citation>
    <scope>NUCLEOTIDE SEQUENCE [LARGE SCALE GENOMIC DNA]</scope>
    <source>
        <strain evidence="10 13">310b</strain>
    </source>
</reference>
<keyword evidence="6 7" id="KW-0472">Membrane</keyword>
<organism evidence="11 14">
    <name type="scientific">Aggregatibacter actinomycetemcomitans</name>
    <name type="common">Actinobacillus actinomycetemcomitans</name>
    <name type="synonym">Haemophilus actinomycetemcomitans</name>
    <dbReference type="NCBI Taxonomy" id="714"/>
    <lineage>
        <taxon>Bacteria</taxon>
        <taxon>Pseudomonadati</taxon>
        <taxon>Pseudomonadota</taxon>
        <taxon>Gammaproteobacteria</taxon>
        <taxon>Pasteurellales</taxon>
        <taxon>Pasteurellaceae</taxon>
        <taxon>Aggregatibacter</taxon>
    </lineage>
</organism>
<dbReference type="RefSeq" id="WP_014167878.1">
    <property type="nucleotide sequence ID" value="NZ_CP012958.1"/>
</dbReference>
<dbReference type="Gene3D" id="3.90.550.10">
    <property type="entry name" value="Spore Coat Polysaccharide Biosynthesis Protein SpsA, Chain A"/>
    <property type="match status" value="1"/>
</dbReference>
<name>A0A5D0KZC5_AGGAC</name>
<reference evidence="9 12" key="1">
    <citation type="submission" date="2015-10" db="EMBL/GenBank/DDBJ databases">
        <title>Tn-seq of a polymicrobial infection.</title>
        <authorList>
            <person name="Stacy A."/>
            <person name="Rumbaugh K.P."/>
            <person name="Whiteley M."/>
        </authorList>
    </citation>
    <scope>NUCLEOTIDE SEQUENCE [LARGE SCALE GENOMIC DNA]</scope>
    <source>
        <strain evidence="9 12">624</strain>
    </source>
</reference>
<proteinExistence type="predicted"/>
<dbReference type="Proteomes" id="UP000072236">
    <property type="component" value="Chromosome"/>
</dbReference>
<accession>A0A5D0KZC5</accession>
<evidence type="ECO:0000313" key="9">
    <source>
        <dbReference type="EMBL" id="AMQ93123.1"/>
    </source>
</evidence>
<keyword evidence="5 7" id="KW-1133">Transmembrane helix</keyword>
<evidence type="ECO:0000256" key="7">
    <source>
        <dbReference type="SAM" id="Phobius"/>
    </source>
</evidence>
<dbReference type="GO" id="GO:0005886">
    <property type="term" value="C:plasma membrane"/>
    <property type="evidence" value="ECO:0007669"/>
    <property type="project" value="TreeGrafter"/>
</dbReference>
<evidence type="ECO:0000259" key="8">
    <source>
        <dbReference type="Pfam" id="PF00535"/>
    </source>
</evidence>
<dbReference type="PANTHER" id="PTHR48090:SF1">
    <property type="entry name" value="PROPHAGE BACTOPRENOL GLUCOSYL TRANSFERASE HOMOLOG"/>
    <property type="match status" value="1"/>
</dbReference>
<dbReference type="GO" id="GO:0016757">
    <property type="term" value="F:glycosyltransferase activity"/>
    <property type="evidence" value="ECO:0007669"/>
    <property type="project" value="UniProtKB-KW"/>
</dbReference>
<keyword evidence="2" id="KW-0328">Glycosyltransferase</keyword>
<evidence type="ECO:0000313" key="13">
    <source>
        <dbReference type="Proteomes" id="UP000226080"/>
    </source>
</evidence>
<dbReference type="Pfam" id="PF00535">
    <property type="entry name" value="Glycos_transf_2"/>
    <property type="match status" value="1"/>
</dbReference>
<feature type="transmembrane region" description="Helical" evidence="7">
    <location>
        <begin position="280"/>
        <end position="298"/>
    </location>
</feature>
<evidence type="ECO:0000313" key="10">
    <source>
        <dbReference type="EMBL" id="PHO21251.1"/>
    </source>
</evidence>
<evidence type="ECO:0000256" key="2">
    <source>
        <dbReference type="ARBA" id="ARBA00022676"/>
    </source>
</evidence>
<evidence type="ECO:0000256" key="3">
    <source>
        <dbReference type="ARBA" id="ARBA00022679"/>
    </source>
</evidence>
<reference evidence="11 14" key="3">
    <citation type="submission" date="2019-08" db="EMBL/GenBank/DDBJ databases">
        <title>Whole genome sequencing of Aggregatibacter actinomycetemcomitans cultured from blood stream infections in Denmark reveals a novel phylogenetic lineage expressing serotype a membrane O polysaccharide.</title>
        <authorList>
            <person name="Nedergaard S."/>
            <person name="Kobel C.M."/>
            <person name="Nielsen M.B."/>
            <person name="Moeller R.T."/>
            <person name="Jensen A.B."/>
            <person name="Noerskov-Lauritsen N."/>
        </authorList>
    </citation>
    <scope>NUCLEOTIDE SEQUENCE [LARGE SCALE GENOMIC DNA]</scope>
    <source>
        <strain evidence="11 14">PN_563</strain>
    </source>
</reference>
<dbReference type="InterPro" id="IPR029044">
    <property type="entry name" value="Nucleotide-diphossugar_trans"/>
</dbReference>
<dbReference type="InterPro" id="IPR001173">
    <property type="entry name" value="Glyco_trans_2-like"/>
</dbReference>
<dbReference type="Proteomes" id="UP000226080">
    <property type="component" value="Unassembled WGS sequence"/>
</dbReference>
<feature type="transmembrane region" description="Helical" evidence="7">
    <location>
        <begin position="187"/>
        <end position="206"/>
    </location>
</feature>
<dbReference type="EMBL" id="VSED01000007">
    <property type="protein sequence ID" value="TYA39307.1"/>
    <property type="molecule type" value="Genomic_DNA"/>
</dbReference>
<protein>
    <submittedName>
        <fullName evidence="10 11">Glycosyltransferase</fullName>
    </submittedName>
    <submittedName>
        <fullName evidence="9">Ribonuclease III</fullName>
    </submittedName>
</protein>
<evidence type="ECO:0000256" key="1">
    <source>
        <dbReference type="ARBA" id="ARBA00004141"/>
    </source>
</evidence>
<dbReference type="CDD" id="cd04187">
    <property type="entry name" value="DPM1_like_bac"/>
    <property type="match status" value="1"/>
</dbReference>
<dbReference type="EMBL" id="PCGW01000003">
    <property type="protein sequence ID" value="PHO21251.1"/>
    <property type="molecule type" value="Genomic_DNA"/>
</dbReference>
<comment type="subcellular location">
    <subcellularLocation>
        <location evidence="1">Membrane</location>
        <topology evidence="1">Multi-pass membrane protein</topology>
    </subcellularLocation>
</comment>